<dbReference type="Gene3D" id="2.60.120.10">
    <property type="entry name" value="Jelly Rolls"/>
    <property type="match status" value="1"/>
</dbReference>
<dbReference type="Gene3D" id="2.30.110.10">
    <property type="entry name" value="Electron Transport, Fmn-binding Protein, Chain A"/>
    <property type="match status" value="1"/>
</dbReference>
<evidence type="ECO:0000259" key="2">
    <source>
        <dbReference type="PROSITE" id="PS50042"/>
    </source>
</evidence>
<dbReference type="InterPro" id="IPR004378">
    <property type="entry name" value="F420H2_quin_Rdtase"/>
</dbReference>
<comment type="caution">
    <text evidence="3">The sequence shown here is derived from an EMBL/GenBank/DDBJ whole genome shotgun (WGS) entry which is preliminary data.</text>
</comment>
<gene>
    <name evidence="3" type="ORF">ACFQ5G_37475</name>
</gene>
<sequence length="237" mass="25802">MNFVAEFPATWLRRLASAGRPVYLPAGRRLFREDAVADRFWSLQVGEVVIDCHVPGRGDIVVERIGPQTVLGWSWARGGGTPARGPPPADGALCLLRSDVVSGGGRFRRWMYRGGRPNWLARILNRISAVQFASGRLAPATWVSLEVVGRRSGRIVSRPLVMSVHEGERFLVSMFGRRANWVADVRTAGGVAVLARGTREPVHLTEVEVAGAPADPSALRGHGAGRPSPCPGRWCQR</sequence>
<protein>
    <submittedName>
        <fullName evidence="3">Nitroreductase/quinone reductase family protein</fullName>
    </submittedName>
</protein>
<dbReference type="RefSeq" id="WP_317795633.1">
    <property type="nucleotide sequence ID" value="NZ_AP028461.1"/>
</dbReference>
<dbReference type="EMBL" id="JBHTMK010000050">
    <property type="protein sequence ID" value="MFD1371058.1"/>
    <property type="molecule type" value="Genomic_DNA"/>
</dbReference>
<dbReference type="InterPro" id="IPR000595">
    <property type="entry name" value="cNMP-bd_dom"/>
</dbReference>
<dbReference type="Proteomes" id="UP001597183">
    <property type="component" value="Unassembled WGS sequence"/>
</dbReference>
<proteinExistence type="predicted"/>
<feature type="domain" description="Cyclic nucleotide-binding" evidence="2">
    <location>
        <begin position="3"/>
        <end position="72"/>
    </location>
</feature>
<evidence type="ECO:0000256" key="1">
    <source>
        <dbReference type="SAM" id="MobiDB-lite"/>
    </source>
</evidence>
<organism evidence="3 4">
    <name type="scientific">Actinoplanes sichuanensis</name>
    <dbReference type="NCBI Taxonomy" id="512349"/>
    <lineage>
        <taxon>Bacteria</taxon>
        <taxon>Bacillati</taxon>
        <taxon>Actinomycetota</taxon>
        <taxon>Actinomycetes</taxon>
        <taxon>Micromonosporales</taxon>
        <taxon>Micromonosporaceae</taxon>
        <taxon>Actinoplanes</taxon>
    </lineage>
</organism>
<evidence type="ECO:0000313" key="3">
    <source>
        <dbReference type="EMBL" id="MFD1371058.1"/>
    </source>
</evidence>
<dbReference type="InterPro" id="IPR014710">
    <property type="entry name" value="RmlC-like_jellyroll"/>
</dbReference>
<dbReference type="InterPro" id="IPR012349">
    <property type="entry name" value="Split_barrel_FMN-bd"/>
</dbReference>
<accession>A0ABW4ALD5</accession>
<dbReference type="Pfam" id="PF04075">
    <property type="entry name" value="F420H2_quin_red"/>
    <property type="match status" value="1"/>
</dbReference>
<dbReference type="InterPro" id="IPR018490">
    <property type="entry name" value="cNMP-bd_dom_sf"/>
</dbReference>
<evidence type="ECO:0000313" key="4">
    <source>
        <dbReference type="Proteomes" id="UP001597183"/>
    </source>
</evidence>
<dbReference type="SUPFAM" id="SSF51206">
    <property type="entry name" value="cAMP-binding domain-like"/>
    <property type="match status" value="1"/>
</dbReference>
<dbReference type="PROSITE" id="PS50042">
    <property type="entry name" value="CNMP_BINDING_3"/>
    <property type="match status" value="1"/>
</dbReference>
<reference evidence="4" key="1">
    <citation type="journal article" date="2019" name="Int. J. Syst. Evol. Microbiol.">
        <title>The Global Catalogue of Microorganisms (GCM) 10K type strain sequencing project: providing services to taxonomists for standard genome sequencing and annotation.</title>
        <authorList>
            <consortium name="The Broad Institute Genomics Platform"/>
            <consortium name="The Broad Institute Genome Sequencing Center for Infectious Disease"/>
            <person name="Wu L."/>
            <person name="Ma J."/>
        </authorList>
    </citation>
    <scope>NUCLEOTIDE SEQUENCE [LARGE SCALE GENOMIC DNA]</scope>
    <source>
        <strain evidence="4">CCM 7526</strain>
    </source>
</reference>
<keyword evidence="4" id="KW-1185">Reference proteome</keyword>
<name>A0ABW4ALD5_9ACTN</name>
<feature type="region of interest" description="Disordered" evidence="1">
    <location>
        <begin position="214"/>
        <end position="237"/>
    </location>
</feature>